<gene>
    <name evidence="5" type="ORF">ACRE_021760</name>
</gene>
<organism evidence="5 6">
    <name type="scientific">Hapsidospora chrysogenum (strain ATCC 11550 / CBS 779.69 / DSM 880 / IAM 14645 / JCM 23072 / IMI 49137)</name>
    <name type="common">Acremonium chrysogenum</name>
    <dbReference type="NCBI Taxonomy" id="857340"/>
    <lineage>
        <taxon>Eukaryota</taxon>
        <taxon>Fungi</taxon>
        <taxon>Dikarya</taxon>
        <taxon>Ascomycota</taxon>
        <taxon>Pezizomycotina</taxon>
        <taxon>Sordariomycetes</taxon>
        <taxon>Hypocreomycetidae</taxon>
        <taxon>Hypocreales</taxon>
        <taxon>Bionectriaceae</taxon>
        <taxon>Hapsidospora</taxon>
    </lineage>
</organism>
<protein>
    <recommendedName>
        <fullName evidence="4">Mid2 domain-containing protein</fullName>
    </recommendedName>
</protein>
<feature type="compositionally biased region" description="Low complexity" evidence="1">
    <location>
        <begin position="123"/>
        <end position="136"/>
    </location>
</feature>
<accession>A0A086TCC2</accession>
<feature type="compositionally biased region" description="Polar residues" evidence="1">
    <location>
        <begin position="155"/>
        <end position="171"/>
    </location>
</feature>
<evidence type="ECO:0000256" key="1">
    <source>
        <dbReference type="SAM" id="MobiDB-lite"/>
    </source>
</evidence>
<dbReference type="OrthoDB" id="5425782at2759"/>
<reference evidence="6" key="1">
    <citation type="journal article" date="2014" name="Genome Announc.">
        <title>Genome sequence and annotation of Acremonium chrysogenum, producer of the beta-lactam antibiotic cephalosporin C.</title>
        <authorList>
            <person name="Terfehr D."/>
            <person name="Dahlmann T.A."/>
            <person name="Specht T."/>
            <person name="Zadra I."/>
            <person name="Kuernsteiner H."/>
            <person name="Kueck U."/>
        </authorList>
    </citation>
    <scope>NUCLEOTIDE SEQUENCE [LARGE SCALE GENOMIC DNA]</scope>
    <source>
        <strain evidence="6">ATCC 11550 / CBS 779.69 / DSM 880 / IAM 14645 / JCM 23072 / IMI 49137</strain>
    </source>
</reference>
<feature type="region of interest" description="Disordered" evidence="1">
    <location>
        <begin position="37"/>
        <end position="201"/>
    </location>
</feature>
<feature type="compositionally biased region" description="Low complexity" evidence="1">
    <location>
        <begin position="262"/>
        <end position="276"/>
    </location>
</feature>
<feature type="compositionally biased region" description="Acidic residues" evidence="1">
    <location>
        <begin position="137"/>
        <end position="150"/>
    </location>
</feature>
<feature type="region of interest" description="Disordered" evidence="1">
    <location>
        <begin position="254"/>
        <end position="304"/>
    </location>
</feature>
<name>A0A086TCC2_HAPC1</name>
<feature type="signal peptide" evidence="3">
    <location>
        <begin position="1"/>
        <end position="22"/>
    </location>
</feature>
<feature type="transmembrane region" description="Helical" evidence="2">
    <location>
        <begin position="209"/>
        <end position="231"/>
    </location>
</feature>
<dbReference type="HOGENOM" id="CLU_053893_1_0_1"/>
<dbReference type="EMBL" id="JPKY01000013">
    <property type="protein sequence ID" value="KFH47004.1"/>
    <property type="molecule type" value="Genomic_DNA"/>
</dbReference>
<keyword evidence="6" id="KW-1185">Reference proteome</keyword>
<keyword evidence="2" id="KW-0472">Membrane</keyword>
<evidence type="ECO:0000256" key="3">
    <source>
        <dbReference type="SAM" id="SignalP"/>
    </source>
</evidence>
<feature type="compositionally biased region" description="Basic and acidic residues" evidence="1">
    <location>
        <begin position="110"/>
        <end position="122"/>
    </location>
</feature>
<dbReference type="InterPro" id="IPR007567">
    <property type="entry name" value="Mid2_dom"/>
</dbReference>
<feature type="compositionally biased region" description="Polar residues" evidence="1">
    <location>
        <begin position="284"/>
        <end position="304"/>
    </location>
</feature>
<sequence length="304" mass="31724">MYSTRLLQLLFTGLAFASLAQAGAKYDSDGLMIPRQEDADGDILTVLPDDDDDDDSVTTPAPGPSTTEPDPSSSTSPTEDPDPSTTTEDKPPATATEDTTTTDPPTTTTADDKPTTTSKDDSPSSTTDKPDPTTTEDNGDGDEEEEEEQDATTQKPIISTAIETITRTNSDGSKETLTTSSLTTHTPEPQDGGDSDGGDGGLNDNTRKIVIGVVVGVGGAILLGALALVYWRIRNRKKQAEENEGLMEYNAGYTGPADKMEPPGSAATGTGTVPTSSGGGRSPFQTTLDTYHQPTPPVNASSNF</sequence>
<dbReference type="AlphaFoldDB" id="A0A086TCC2"/>
<evidence type="ECO:0000259" key="4">
    <source>
        <dbReference type="Pfam" id="PF04478"/>
    </source>
</evidence>
<keyword evidence="2" id="KW-0812">Transmembrane</keyword>
<feature type="chain" id="PRO_5001815581" description="Mid2 domain-containing protein" evidence="3">
    <location>
        <begin position="23"/>
        <end position="304"/>
    </location>
</feature>
<proteinExistence type="predicted"/>
<comment type="caution">
    <text evidence="5">The sequence shown here is derived from an EMBL/GenBank/DDBJ whole genome shotgun (WGS) entry which is preliminary data.</text>
</comment>
<evidence type="ECO:0000313" key="5">
    <source>
        <dbReference type="EMBL" id="KFH47004.1"/>
    </source>
</evidence>
<evidence type="ECO:0000313" key="6">
    <source>
        <dbReference type="Proteomes" id="UP000029964"/>
    </source>
</evidence>
<keyword evidence="3" id="KW-0732">Signal</keyword>
<evidence type="ECO:0000256" key="2">
    <source>
        <dbReference type="SAM" id="Phobius"/>
    </source>
</evidence>
<keyword evidence="2" id="KW-1133">Transmembrane helix</keyword>
<dbReference type="Pfam" id="PF04478">
    <property type="entry name" value="Mid2"/>
    <property type="match status" value="1"/>
</dbReference>
<dbReference type="Proteomes" id="UP000029964">
    <property type="component" value="Unassembled WGS sequence"/>
</dbReference>
<feature type="compositionally biased region" description="Low complexity" evidence="1">
    <location>
        <begin position="176"/>
        <end position="186"/>
    </location>
</feature>
<feature type="domain" description="Mid2" evidence="4">
    <location>
        <begin position="176"/>
        <end position="232"/>
    </location>
</feature>
<feature type="compositionally biased region" description="Low complexity" evidence="1">
    <location>
        <begin position="64"/>
        <end position="109"/>
    </location>
</feature>